<reference evidence="3" key="1">
    <citation type="journal article" date="2019" name="Int. J. Syst. Evol. Microbiol.">
        <title>The Global Catalogue of Microorganisms (GCM) 10K type strain sequencing project: providing services to taxonomists for standard genome sequencing and annotation.</title>
        <authorList>
            <consortium name="The Broad Institute Genomics Platform"/>
            <consortium name="The Broad Institute Genome Sequencing Center for Infectious Disease"/>
            <person name="Wu L."/>
            <person name="Ma J."/>
        </authorList>
    </citation>
    <scope>NUCLEOTIDE SEQUENCE [LARGE SCALE GENOMIC DNA]</scope>
    <source>
        <strain evidence="3">CCUG 66188</strain>
    </source>
</reference>
<dbReference type="Pfam" id="PF02954">
    <property type="entry name" value="HTH_8"/>
    <property type="match status" value="1"/>
</dbReference>
<dbReference type="PRINTS" id="PR01590">
    <property type="entry name" value="HTHFIS"/>
</dbReference>
<dbReference type="InterPro" id="IPR009057">
    <property type="entry name" value="Homeodomain-like_sf"/>
</dbReference>
<evidence type="ECO:0000259" key="1">
    <source>
        <dbReference type="Pfam" id="PF02954"/>
    </source>
</evidence>
<evidence type="ECO:0000313" key="3">
    <source>
        <dbReference type="Proteomes" id="UP001596353"/>
    </source>
</evidence>
<dbReference type="Proteomes" id="UP001596353">
    <property type="component" value="Unassembled WGS sequence"/>
</dbReference>
<dbReference type="SUPFAM" id="SSF46689">
    <property type="entry name" value="Homeodomain-like"/>
    <property type="match status" value="1"/>
</dbReference>
<dbReference type="InterPro" id="IPR002197">
    <property type="entry name" value="HTH_Fis"/>
</dbReference>
<comment type="caution">
    <text evidence="2">The sequence shown here is derived from an EMBL/GenBank/DDBJ whole genome shotgun (WGS) entry which is preliminary data.</text>
</comment>
<gene>
    <name evidence="2" type="ORF">ACFQFQ_24385</name>
</gene>
<proteinExistence type="predicted"/>
<dbReference type="Gene3D" id="1.10.10.60">
    <property type="entry name" value="Homeodomain-like"/>
    <property type="match status" value="1"/>
</dbReference>
<accession>A0ABW2B8T3</accession>
<evidence type="ECO:0000313" key="2">
    <source>
        <dbReference type="EMBL" id="MFC6761919.1"/>
    </source>
</evidence>
<feature type="domain" description="DNA binding HTH" evidence="1">
    <location>
        <begin position="47"/>
        <end position="74"/>
    </location>
</feature>
<dbReference type="EMBL" id="JBHSWG010000003">
    <property type="protein sequence ID" value="MFC6761919.1"/>
    <property type="molecule type" value="Genomic_DNA"/>
</dbReference>
<protein>
    <submittedName>
        <fullName evidence="2">Helix-turn-helix domain-containing protein</fullName>
    </submittedName>
</protein>
<keyword evidence="3" id="KW-1185">Reference proteome</keyword>
<name>A0ABW2B8T3_9RHOB</name>
<sequence>MTLPRWRQPGPQIANRGRNRSGLGLLKALLDQDMSIDGVVAQFEQLALQEAGGNVSAAARRLGLTRAKLDYRLTAQGARTSRQR</sequence>
<organism evidence="2 3">
    <name type="scientific">Sulfitobacter porphyrae</name>
    <dbReference type="NCBI Taxonomy" id="1246864"/>
    <lineage>
        <taxon>Bacteria</taxon>
        <taxon>Pseudomonadati</taxon>
        <taxon>Pseudomonadota</taxon>
        <taxon>Alphaproteobacteria</taxon>
        <taxon>Rhodobacterales</taxon>
        <taxon>Roseobacteraceae</taxon>
        <taxon>Sulfitobacter</taxon>
    </lineage>
</organism>